<feature type="compositionally biased region" description="Low complexity" evidence="2">
    <location>
        <begin position="252"/>
        <end position="269"/>
    </location>
</feature>
<organism evidence="4 5">
    <name type="scientific">Paraphoma chrysanthemicola</name>
    <dbReference type="NCBI Taxonomy" id="798071"/>
    <lineage>
        <taxon>Eukaryota</taxon>
        <taxon>Fungi</taxon>
        <taxon>Dikarya</taxon>
        <taxon>Ascomycota</taxon>
        <taxon>Pezizomycotina</taxon>
        <taxon>Dothideomycetes</taxon>
        <taxon>Pleosporomycetidae</taxon>
        <taxon>Pleosporales</taxon>
        <taxon>Pleosporineae</taxon>
        <taxon>Phaeosphaeriaceae</taxon>
        <taxon>Paraphoma</taxon>
    </lineage>
</organism>
<keyword evidence="1" id="KW-0863">Zinc-finger</keyword>
<keyword evidence="5" id="KW-1185">Reference proteome</keyword>
<dbReference type="OrthoDB" id="5355510at2759"/>
<comment type="caution">
    <text evidence="4">The sequence shown here is derived from an EMBL/GenBank/DDBJ whole genome shotgun (WGS) entry which is preliminary data.</text>
</comment>
<keyword evidence="1" id="KW-0862">Zinc</keyword>
<feature type="zinc finger region" description="C3H1-type" evidence="1">
    <location>
        <begin position="147"/>
        <end position="176"/>
    </location>
</feature>
<proteinExistence type="predicted"/>
<feature type="compositionally biased region" description="Basic and acidic residues" evidence="2">
    <location>
        <begin position="337"/>
        <end position="358"/>
    </location>
</feature>
<sequence>MASKGSQPSQLPDGLRYYLLRGSSMTSDESWKLLLEIEHIPKTLLVQAPTSILATTPASTPKSRFLAPDHHVRAESPEPAIVPSKSSRWSQNASDTVKKAPDLQPAMPIAASEQPSSLVESFAAIYQRDAQRIGYRTPYPSGIVPDPSNKKFCTHWIKTGECAFVAVGCKFEHEMPSINKLREEGFTRIPKWWKEKSAISMRGPTWMQRRLASGDDEQDTPPAFPDPSTFQSHGSNLLIHLDDTPAPPPSPQLSVSSTCSSTPLSSSTSANTVGKLKGASRRATRRANAPAKQPGLTNSKHAGNGNQAKNKEAPTKQATQGMQQQKGGDVVAVGLDQNRRNTPKECTKKGSRTRNDLS</sequence>
<evidence type="ECO:0000256" key="1">
    <source>
        <dbReference type="PROSITE-ProRule" id="PRU00723"/>
    </source>
</evidence>
<evidence type="ECO:0000259" key="3">
    <source>
        <dbReference type="PROSITE" id="PS50103"/>
    </source>
</evidence>
<gene>
    <name evidence="4" type="ORF">FB567DRAFT_587764</name>
</gene>
<evidence type="ECO:0000313" key="4">
    <source>
        <dbReference type="EMBL" id="KAH7093329.1"/>
    </source>
</evidence>
<feature type="compositionally biased region" description="Polar residues" evidence="2">
    <location>
        <begin position="316"/>
        <end position="326"/>
    </location>
</feature>
<dbReference type="EMBL" id="JAGMVJ010000002">
    <property type="protein sequence ID" value="KAH7093329.1"/>
    <property type="molecule type" value="Genomic_DNA"/>
</dbReference>
<evidence type="ECO:0000313" key="5">
    <source>
        <dbReference type="Proteomes" id="UP000813461"/>
    </source>
</evidence>
<evidence type="ECO:0000256" key="2">
    <source>
        <dbReference type="SAM" id="MobiDB-lite"/>
    </source>
</evidence>
<name>A0A8K0RFY7_9PLEO</name>
<reference evidence="4" key="1">
    <citation type="journal article" date="2021" name="Nat. Commun.">
        <title>Genetic determinants of endophytism in the Arabidopsis root mycobiome.</title>
        <authorList>
            <person name="Mesny F."/>
            <person name="Miyauchi S."/>
            <person name="Thiergart T."/>
            <person name="Pickel B."/>
            <person name="Atanasova L."/>
            <person name="Karlsson M."/>
            <person name="Huettel B."/>
            <person name="Barry K.W."/>
            <person name="Haridas S."/>
            <person name="Chen C."/>
            <person name="Bauer D."/>
            <person name="Andreopoulos W."/>
            <person name="Pangilinan J."/>
            <person name="LaButti K."/>
            <person name="Riley R."/>
            <person name="Lipzen A."/>
            <person name="Clum A."/>
            <person name="Drula E."/>
            <person name="Henrissat B."/>
            <person name="Kohler A."/>
            <person name="Grigoriev I.V."/>
            <person name="Martin F.M."/>
            <person name="Hacquard S."/>
        </authorList>
    </citation>
    <scope>NUCLEOTIDE SEQUENCE</scope>
    <source>
        <strain evidence="4">MPI-SDFR-AT-0120</strain>
    </source>
</reference>
<feature type="region of interest" description="Disordered" evidence="2">
    <location>
        <begin position="212"/>
        <end position="358"/>
    </location>
</feature>
<feature type="domain" description="C3H1-type" evidence="3">
    <location>
        <begin position="147"/>
        <end position="176"/>
    </location>
</feature>
<dbReference type="PROSITE" id="PS50103">
    <property type="entry name" value="ZF_C3H1"/>
    <property type="match status" value="1"/>
</dbReference>
<keyword evidence="1" id="KW-0479">Metal-binding</keyword>
<dbReference type="AlphaFoldDB" id="A0A8K0RFY7"/>
<feature type="compositionally biased region" description="Polar residues" evidence="2">
    <location>
        <begin position="295"/>
        <end position="308"/>
    </location>
</feature>
<dbReference type="GO" id="GO:0008270">
    <property type="term" value="F:zinc ion binding"/>
    <property type="evidence" value="ECO:0007669"/>
    <property type="project" value="UniProtKB-KW"/>
</dbReference>
<protein>
    <recommendedName>
        <fullName evidence="3">C3H1-type domain-containing protein</fullName>
    </recommendedName>
</protein>
<dbReference type="InterPro" id="IPR000571">
    <property type="entry name" value="Znf_CCCH"/>
</dbReference>
<accession>A0A8K0RFY7</accession>
<dbReference type="Proteomes" id="UP000813461">
    <property type="component" value="Unassembled WGS sequence"/>
</dbReference>